<protein>
    <recommendedName>
        <fullName evidence="3">C2 domain-containing protein</fullName>
    </recommendedName>
</protein>
<evidence type="ECO:0000313" key="2">
    <source>
        <dbReference type="Proteomes" id="UP001491310"/>
    </source>
</evidence>
<evidence type="ECO:0000313" key="1">
    <source>
        <dbReference type="EMBL" id="KAK9908773.1"/>
    </source>
</evidence>
<evidence type="ECO:0008006" key="3">
    <source>
        <dbReference type="Google" id="ProtNLM"/>
    </source>
</evidence>
<comment type="caution">
    <text evidence="1">The sequence shown here is derived from an EMBL/GenBank/DDBJ whole genome shotgun (WGS) entry which is preliminary data.</text>
</comment>
<reference evidence="1 2" key="1">
    <citation type="journal article" date="2024" name="Nat. Commun.">
        <title>Phylogenomics reveals the evolutionary origins of lichenization in chlorophyte algae.</title>
        <authorList>
            <person name="Puginier C."/>
            <person name="Libourel C."/>
            <person name="Otte J."/>
            <person name="Skaloud P."/>
            <person name="Haon M."/>
            <person name="Grisel S."/>
            <person name="Petersen M."/>
            <person name="Berrin J.G."/>
            <person name="Delaux P.M."/>
            <person name="Dal Grande F."/>
            <person name="Keller J."/>
        </authorList>
    </citation>
    <scope>NUCLEOTIDE SEQUENCE [LARGE SCALE GENOMIC DNA]</scope>
    <source>
        <strain evidence="1 2">SAG 216-7</strain>
    </source>
</reference>
<sequence length="242" mass="26313">MAEPPKVKGHFIINVAEASGKNKEDQLVWDPNFVEGFVKVEIRGGAKNVKVQSTPKRVLANSINWQEELVLDVLENATELRLMLCREKRSGTRVGTSVIAACGIFVNDIMDAVPIDKYFELFKPGAGGEGGFIRISMDFVKTLKDRGATTDGAKAKPVGFKPALSFKGYSPENGIVSQSRGVSSSNDKNSKSSKKKGFPFLKVGILLAAVGLGAFKIAQVKNIQVVVKEKDDKKEAKKGLWK</sequence>
<name>A0ABR2YPD9_9CHLO</name>
<keyword evidence="2" id="KW-1185">Reference proteome</keyword>
<organism evidence="1 2">
    <name type="scientific">Coccomyxa subellipsoidea</name>
    <dbReference type="NCBI Taxonomy" id="248742"/>
    <lineage>
        <taxon>Eukaryota</taxon>
        <taxon>Viridiplantae</taxon>
        <taxon>Chlorophyta</taxon>
        <taxon>core chlorophytes</taxon>
        <taxon>Trebouxiophyceae</taxon>
        <taxon>Trebouxiophyceae incertae sedis</taxon>
        <taxon>Coccomyxaceae</taxon>
        <taxon>Coccomyxa</taxon>
    </lineage>
</organism>
<gene>
    <name evidence="1" type="ORF">WJX75_002650</name>
</gene>
<dbReference type="Proteomes" id="UP001491310">
    <property type="component" value="Unassembled WGS sequence"/>
</dbReference>
<dbReference type="EMBL" id="JALJOT010000007">
    <property type="protein sequence ID" value="KAK9908773.1"/>
    <property type="molecule type" value="Genomic_DNA"/>
</dbReference>
<proteinExistence type="predicted"/>
<accession>A0ABR2YPD9</accession>